<proteinExistence type="predicted"/>
<dbReference type="GO" id="GO:0003824">
    <property type="term" value="F:catalytic activity"/>
    <property type="evidence" value="ECO:0007669"/>
    <property type="project" value="UniProtKB-ARBA"/>
</dbReference>
<protein>
    <recommendedName>
        <fullName evidence="1">Aerobactin siderophore biosynthesis IucA/IucC-like C-terminal domain-containing protein</fullName>
    </recommendedName>
</protein>
<evidence type="ECO:0000313" key="3">
    <source>
        <dbReference type="Proteomes" id="UP000612808"/>
    </source>
</evidence>
<dbReference type="Pfam" id="PF06276">
    <property type="entry name" value="FhuF"/>
    <property type="match status" value="1"/>
</dbReference>
<organism evidence="2 3">
    <name type="scientific">Actinocatenispora rupis</name>
    <dbReference type="NCBI Taxonomy" id="519421"/>
    <lineage>
        <taxon>Bacteria</taxon>
        <taxon>Bacillati</taxon>
        <taxon>Actinomycetota</taxon>
        <taxon>Actinomycetes</taxon>
        <taxon>Micromonosporales</taxon>
        <taxon>Micromonosporaceae</taxon>
        <taxon>Actinocatenispora</taxon>
    </lineage>
</organism>
<evidence type="ECO:0000313" key="2">
    <source>
        <dbReference type="EMBL" id="GID14265.1"/>
    </source>
</evidence>
<dbReference type="Proteomes" id="UP000612808">
    <property type="component" value="Unassembled WGS sequence"/>
</dbReference>
<dbReference type="InterPro" id="IPR022770">
    <property type="entry name" value="IucA/IucC-like_C"/>
</dbReference>
<feature type="domain" description="Aerobactin siderophore biosynthesis IucA/IucC-like C-terminal" evidence="1">
    <location>
        <begin position="84"/>
        <end position="201"/>
    </location>
</feature>
<keyword evidence="3" id="KW-1185">Reference proteome</keyword>
<comment type="caution">
    <text evidence="2">The sequence shown here is derived from an EMBL/GenBank/DDBJ whole genome shotgun (WGS) entry which is preliminary data.</text>
</comment>
<name>A0A8J3J407_9ACTN</name>
<accession>A0A8J3J407</accession>
<dbReference type="AlphaFoldDB" id="A0A8J3J407"/>
<gene>
    <name evidence="2" type="ORF">Aru02nite_51540</name>
</gene>
<reference evidence="2" key="1">
    <citation type="submission" date="2021-01" db="EMBL/GenBank/DDBJ databases">
        <title>Whole genome shotgun sequence of Actinocatenispora rupis NBRC 107355.</title>
        <authorList>
            <person name="Komaki H."/>
            <person name="Tamura T."/>
        </authorList>
    </citation>
    <scope>NUCLEOTIDE SEQUENCE</scope>
    <source>
        <strain evidence="2">NBRC 107355</strain>
    </source>
</reference>
<evidence type="ECO:0000259" key="1">
    <source>
        <dbReference type="Pfam" id="PF06276"/>
    </source>
</evidence>
<dbReference type="EMBL" id="BOMB01000030">
    <property type="protein sequence ID" value="GID14265.1"/>
    <property type="molecule type" value="Genomic_DNA"/>
</dbReference>
<sequence length="261" mass="26748">MDGVTVAVTAALRPLDPIVAALAEVRGDSDAFGIADGLVVADPADGWLPATALVDGTAIPDLLAAPARIWGAQPHAAATLAYKAYTYWLTMPAVLGWAVARRVPLLSADNVAVRLADDAPQVVIGVLRPTVAVLPDDPVAGHPDTVVVDTPDALLGVLKDTLLDNHVSPLVAATREHVRIGAHTLYGQLAAGIAYALSAAAPVLDAPVPAAGTVLDALGLSGLAALCHTDGELRVRRKTCCLAFVVPGLDGHVCADCCVRR</sequence>